<evidence type="ECO:0000313" key="10">
    <source>
        <dbReference type="Proteomes" id="UP000184085"/>
    </source>
</evidence>
<evidence type="ECO:0000256" key="7">
    <source>
        <dbReference type="ARBA" id="ARBA00023136"/>
    </source>
</evidence>
<feature type="region of interest" description="Disordered" evidence="8">
    <location>
        <begin position="92"/>
        <end position="116"/>
    </location>
</feature>
<keyword evidence="5" id="KW-0677">Repeat</keyword>
<proteinExistence type="predicted"/>
<sequence length="429" mass="45214">MSSNDLYSFTFDNTGAITAVFEVSHNGTLEAEGIDWDETYSLLDGYVVKTETENGQTEYEIYEEDATTGYWREIAEGYGTVDSTTLAQIVAAGTTSSSSDDDDGSDDDHDGSGDDHGGLSGDLYSFVLDATGTSVTAVYEVEDDGSLEQETIDANETYTVSGDYVVEVETYSYGTEWSVYQLDATTGYYAEVAEGEGTPDLTDIDALVAAYVPGSYTRYHDDDSYDGSDDRDDFEGNSDDNRFVGNGGHDRMRGNGGNDDMDGGRGKDRLFGGAGDDTISGGEGRDMIKGGAGNDSLAGEAGNDRLFGNGGNDTLDGGDGKDRLKGGAGNDVLDGGADNDRLFGNAGDDTLTGGAGEDRFIFKDADGADTISDFEIGVDLIKIDTELEETFADITITDSGADALVTYSGGSITLTDVDATLLTADSFDF</sequence>
<dbReference type="GO" id="GO:0005509">
    <property type="term" value="F:calcium ion binding"/>
    <property type="evidence" value="ECO:0007669"/>
    <property type="project" value="InterPro"/>
</dbReference>
<dbReference type="RefSeq" id="WP_072706020.1">
    <property type="nucleotide sequence ID" value="NZ_FMJB01000046.1"/>
</dbReference>
<feature type="compositionally biased region" description="Acidic residues" evidence="8">
    <location>
        <begin position="99"/>
        <end position="109"/>
    </location>
</feature>
<evidence type="ECO:0000256" key="4">
    <source>
        <dbReference type="ARBA" id="ARBA00022656"/>
    </source>
</evidence>
<gene>
    <name evidence="9" type="ORF">KARMA_1582</name>
</gene>
<dbReference type="EMBL" id="FMJB01000046">
    <property type="protein sequence ID" value="SCM67384.1"/>
    <property type="molecule type" value="Genomic_DNA"/>
</dbReference>
<evidence type="ECO:0000256" key="3">
    <source>
        <dbReference type="ARBA" id="ARBA00022525"/>
    </source>
</evidence>
<keyword evidence="10" id="KW-1185">Reference proteome</keyword>
<dbReference type="Proteomes" id="UP000184085">
    <property type="component" value="Unassembled WGS sequence"/>
</dbReference>
<keyword evidence="6" id="KW-0843">Virulence</keyword>
<dbReference type="GO" id="GO:0090729">
    <property type="term" value="F:toxin activity"/>
    <property type="evidence" value="ECO:0007669"/>
    <property type="project" value="UniProtKB-KW"/>
</dbReference>
<keyword evidence="3" id="KW-0964">Secreted</keyword>
<dbReference type="PRINTS" id="PR00313">
    <property type="entry name" value="CABNDNGRPT"/>
</dbReference>
<dbReference type="PANTHER" id="PTHR38340:SF1">
    <property type="entry name" value="S-LAYER PROTEIN"/>
    <property type="match status" value="1"/>
</dbReference>
<feature type="region of interest" description="Disordered" evidence="8">
    <location>
        <begin position="218"/>
        <end position="284"/>
    </location>
</feature>
<name>A0A1M4N036_9RHOB</name>
<feature type="compositionally biased region" description="Acidic residues" evidence="8">
    <location>
        <begin position="223"/>
        <end position="238"/>
    </location>
</feature>
<dbReference type="SUPFAM" id="SSF51120">
    <property type="entry name" value="beta-Roll"/>
    <property type="match status" value="1"/>
</dbReference>
<evidence type="ECO:0000256" key="1">
    <source>
        <dbReference type="ARBA" id="ARBA00004370"/>
    </source>
</evidence>
<accession>A0A1M4N036</accession>
<dbReference type="Gene3D" id="2.150.10.10">
    <property type="entry name" value="Serralysin-like metalloprotease, C-terminal"/>
    <property type="match status" value="2"/>
</dbReference>
<reference evidence="10" key="1">
    <citation type="submission" date="2016-09" db="EMBL/GenBank/DDBJ databases">
        <authorList>
            <person name="Wibberg D."/>
        </authorList>
    </citation>
    <scope>NUCLEOTIDE SEQUENCE [LARGE SCALE GENOMIC DNA]</scope>
</reference>
<dbReference type="InterPro" id="IPR018511">
    <property type="entry name" value="Hemolysin-typ_Ca-bd_CS"/>
</dbReference>
<dbReference type="Pfam" id="PF00353">
    <property type="entry name" value="HemolysinCabind"/>
    <property type="match status" value="3"/>
</dbReference>
<evidence type="ECO:0000256" key="5">
    <source>
        <dbReference type="ARBA" id="ARBA00022737"/>
    </source>
</evidence>
<keyword evidence="4" id="KW-0800">Toxin</keyword>
<evidence type="ECO:0000256" key="8">
    <source>
        <dbReference type="SAM" id="MobiDB-lite"/>
    </source>
</evidence>
<dbReference type="PROSITE" id="PS00330">
    <property type="entry name" value="HEMOLYSIN_CALCIUM"/>
    <property type="match status" value="4"/>
</dbReference>
<evidence type="ECO:0000256" key="2">
    <source>
        <dbReference type="ARBA" id="ARBA00004613"/>
    </source>
</evidence>
<dbReference type="InterPro" id="IPR003995">
    <property type="entry name" value="RTX_toxin_determinant-A"/>
</dbReference>
<protein>
    <submittedName>
        <fullName evidence="9">Putative RTX toxin</fullName>
    </submittedName>
</protein>
<evidence type="ECO:0000313" key="9">
    <source>
        <dbReference type="EMBL" id="SCM67384.1"/>
    </source>
</evidence>
<dbReference type="PANTHER" id="PTHR38340">
    <property type="entry name" value="S-LAYER PROTEIN"/>
    <property type="match status" value="1"/>
</dbReference>
<dbReference type="PRINTS" id="PR01488">
    <property type="entry name" value="RTXTOXINA"/>
</dbReference>
<feature type="region of interest" description="Disordered" evidence="8">
    <location>
        <begin position="299"/>
        <end position="322"/>
    </location>
</feature>
<dbReference type="GO" id="GO:0005576">
    <property type="term" value="C:extracellular region"/>
    <property type="evidence" value="ECO:0007669"/>
    <property type="project" value="UniProtKB-SubCell"/>
</dbReference>
<comment type="subcellular location">
    <subcellularLocation>
        <location evidence="1">Membrane</location>
    </subcellularLocation>
    <subcellularLocation>
        <location evidence="2">Secreted</location>
    </subcellularLocation>
</comment>
<dbReference type="InterPro" id="IPR050557">
    <property type="entry name" value="RTX_toxin/Mannuronan_C5-epim"/>
</dbReference>
<dbReference type="InterPro" id="IPR011049">
    <property type="entry name" value="Serralysin-like_metalloprot_C"/>
</dbReference>
<dbReference type="GO" id="GO:0016020">
    <property type="term" value="C:membrane"/>
    <property type="evidence" value="ECO:0007669"/>
    <property type="project" value="UniProtKB-SubCell"/>
</dbReference>
<organism evidence="9 10">
    <name type="scientific">Donghicola eburneus</name>
    <dbReference type="NCBI Taxonomy" id="393278"/>
    <lineage>
        <taxon>Bacteria</taxon>
        <taxon>Pseudomonadati</taxon>
        <taxon>Pseudomonadota</taxon>
        <taxon>Alphaproteobacteria</taxon>
        <taxon>Rhodobacterales</taxon>
        <taxon>Roseobacteraceae</taxon>
        <taxon>Donghicola</taxon>
    </lineage>
</organism>
<evidence type="ECO:0000256" key="6">
    <source>
        <dbReference type="ARBA" id="ARBA00023026"/>
    </source>
</evidence>
<keyword evidence="7" id="KW-0472">Membrane</keyword>
<dbReference type="AlphaFoldDB" id="A0A1M4N036"/>
<dbReference type="InterPro" id="IPR001343">
    <property type="entry name" value="Hemolysn_Ca-bd"/>
</dbReference>